<dbReference type="EMBL" id="CP065592">
    <property type="protein sequence ID" value="QPQ54670.1"/>
    <property type="molecule type" value="Genomic_DNA"/>
</dbReference>
<organism evidence="3 4">
    <name type="scientific">Allosphingosinicella flava</name>
    <dbReference type="NCBI Taxonomy" id="2771430"/>
    <lineage>
        <taxon>Bacteria</taxon>
        <taxon>Pseudomonadati</taxon>
        <taxon>Pseudomonadota</taxon>
        <taxon>Alphaproteobacteria</taxon>
        <taxon>Sphingomonadales</taxon>
        <taxon>Sphingomonadaceae</taxon>
        <taxon>Allosphingosinicella</taxon>
    </lineage>
</organism>
<accession>A0A7T2LLM6</accession>
<evidence type="ECO:0000256" key="1">
    <source>
        <dbReference type="ARBA" id="ARBA00006436"/>
    </source>
</evidence>
<evidence type="ECO:0000259" key="2">
    <source>
        <dbReference type="Pfam" id="PF03981"/>
    </source>
</evidence>
<dbReference type="KEGG" id="sflv:IC614_10095"/>
<evidence type="ECO:0000313" key="4">
    <source>
        <dbReference type="Proteomes" id="UP000594873"/>
    </source>
</evidence>
<keyword evidence="4" id="KW-1185">Reference proteome</keyword>
<gene>
    <name evidence="3" type="ORF">IC614_10095</name>
</gene>
<evidence type="ECO:0000313" key="3">
    <source>
        <dbReference type="EMBL" id="QPQ54670.1"/>
    </source>
</evidence>
<feature type="domain" description="Ubiquinol-cytochrome c chaperone" evidence="2">
    <location>
        <begin position="56"/>
        <end position="171"/>
    </location>
</feature>
<dbReference type="InterPro" id="IPR021150">
    <property type="entry name" value="Ubiq_cyt_c_chap"/>
</dbReference>
<dbReference type="Proteomes" id="UP000594873">
    <property type="component" value="Chromosome"/>
</dbReference>
<proteinExistence type="inferred from homology"/>
<protein>
    <submittedName>
        <fullName evidence="3">Ubiquinol-cytochrome C chaperone</fullName>
    </submittedName>
</protein>
<name>A0A7T2LLM6_9SPHN</name>
<sequence>MRSCTGGASPSGRQEENPLSFLERLFGKSRQSSRLQPLYRSIVATGRDPVWYRDGSVPDSVDGRFDMIATILSLVLIRLEQGGEAARADAALLTELFIADMDGNIRQMGTGDLMVGKNIGKMMGALGGRIGTMRGALDSGEGLEGPVSRNIFHDAPPSDAAVSFIAARLERFHNALGERPVEAVIAGDLPAL</sequence>
<dbReference type="Pfam" id="PF03981">
    <property type="entry name" value="Ubiq_cyt_C_chap"/>
    <property type="match status" value="1"/>
</dbReference>
<reference evidence="3 4" key="1">
    <citation type="submission" date="2020-11" db="EMBL/GenBank/DDBJ databases">
        <title>Genome seq and assembly of Sphingosinicella sp.</title>
        <authorList>
            <person name="Chhetri G."/>
        </authorList>
    </citation>
    <scope>NUCLEOTIDE SEQUENCE [LARGE SCALE GENOMIC DNA]</scope>
    <source>
        <strain evidence="3 4">UDD2</strain>
    </source>
</reference>
<comment type="similarity">
    <text evidence="1">Belongs to the UPF0174 family.</text>
</comment>
<dbReference type="AlphaFoldDB" id="A0A7T2LLM6"/>